<dbReference type="Proteomes" id="UP001174909">
    <property type="component" value="Unassembled WGS sequence"/>
</dbReference>
<evidence type="ECO:0000256" key="1">
    <source>
        <dbReference type="SAM" id="MobiDB-lite"/>
    </source>
</evidence>
<accession>A0AA35XE54</accession>
<reference evidence="3" key="1">
    <citation type="submission" date="2023-03" db="EMBL/GenBank/DDBJ databases">
        <authorList>
            <person name="Steffen K."/>
            <person name="Cardenas P."/>
        </authorList>
    </citation>
    <scope>NUCLEOTIDE SEQUENCE</scope>
</reference>
<dbReference type="EMBL" id="CASHTH010003705">
    <property type="protein sequence ID" value="CAI8048130.1"/>
    <property type="molecule type" value="Genomic_DNA"/>
</dbReference>
<dbReference type="PANTHER" id="PTHR33408:SF2">
    <property type="entry name" value="TRANSPOSASE DDE DOMAIN-CONTAINING PROTEIN"/>
    <property type="match status" value="1"/>
</dbReference>
<dbReference type="Pfam" id="PF05598">
    <property type="entry name" value="DUF772"/>
    <property type="match status" value="1"/>
</dbReference>
<sequence length="209" mass="22701">MMGRSIRRAERSMSKTYLPYDPDQQLLLPAALQEWLPPDHLAYFISDVVDQLDLSAITARYEEERRGGPPYHPRMMVKVLLYGYCNGVASSRRIARRLHEDIAFRVLAANNTPDFRTISDFRKDHLEALGELFLPGAGVVPAGRTGKAGARGPGRHQGEGQCIKAQGDELRADEGERGAVAGRGGRVAPEGAGGGRGGGPPLREGQAWG</sequence>
<feature type="compositionally biased region" description="Gly residues" evidence="1">
    <location>
        <begin position="181"/>
        <end position="200"/>
    </location>
</feature>
<feature type="domain" description="Transposase InsH N-terminal" evidence="2">
    <location>
        <begin position="32"/>
        <end position="123"/>
    </location>
</feature>
<dbReference type="EMBL" id="CASHTH010003705">
    <property type="protein sequence ID" value="CAI8048132.1"/>
    <property type="molecule type" value="Genomic_DNA"/>
</dbReference>
<dbReference type="PANTHER" id="PTHR33408">
    <property type="entry name" value="TRANSPOSASE"/>
    <property type="match status" value="1"/>
</dbReference>
<evidence type="ECO:0000313" key="3">
    <source>
        <dbReference type="EMBL" id="CAI8048130.1"/>
    </source>
</evidence>
<protein>
    <recommendedName>
        <fullName evidence="2">Transposase InsH N-terminal domain-containing protein</fullName>
    </recommendedName>
</protein>
<keyword evidence="4" id="KW-1185">Reference proteome</keyword>
<name>A0AA35XE54_GEOBA</name>
<evidence type="ECO:0000313" key="4">
    <source>
        <dbReference type="Proteomes" id="UP001174909"/>
    </source>
</evidence>
<gene>
    <name evidence="3" type="ORF">GBAR_LOCUS26588</name>
</gene>
<dbReference type="EMBL" id="CASHTH010003705">
    <property type="protein sequence ID" value="CAI8048131.1"/>
    <property type="molecule type" value="Genomic_DNA"/>
</dbReference>
<dbReference type="AlphaFoldDB" id="A0AA35XE54"/>
<feature type="region of interest" description="Disordered" evidence="1">
    <location>
        <begin position="170"/>
        <end position="209"/>
    </location>
</feature>
<comment type="caution">
    <text evidence="3">The sequence shown here is derived from an EMBL/GenBank/DDBJ whole genome shotgun (WGS) entry which is preliminary data.</text>
</comment>
<dbReference type="InterPro" id="IPR008490">
    <property type="entry name" value="Transposase_InsH_N"/>
</dbReference>
<proteinExistence type="predicted"/>
<organism evidence="3 4">
    <name type="scientific">Geodia barretti</name>
    <name type="common">Barrett's horny sponge</name>
    <dbReference type="NCBI Taxonomy" id="519541"/>
    <lineage>
        <taxon>Eukaryota</taxon>
        <taxon>Metazoa</taxon>
        <taxon>Porifera</taxon>
        <taxon>Demospongiae</taxon>
        <taxon>Heteroscleromorpha</taxon>
        <taxon>Tetractinellida</taxon>
        <taxon>Astrophorina</taxon>
        <taxon>Geodiidae</taxon>
        <taxon>Geodia</taxon>
    </lineage>
</organism>
<evidence type="ECO:0000259" key="2">
    <source>
        <dbReference type="Pfam" id="PF05598"/>
    </source>
</evidence>